<organism evidence="10 11">
    <name type="scientific">Nocardioides bruguierae</name>
    <dbReference type="NCBI Taxonomy" id="2945102"/>
    <lineage>
        <taxon>Bacteria</taxon>
        <taxon>Bacillati</taxon>
        <taxon>Actinomycetota</taxon>
        <taxon>Actinomycetes</taxon>
        <taxon>Propionibacteriales</taxon>
        <taxon>Nocardioidaceae</taxon>
        <taxon>Nocardioides</taxon>
    </lineage>
</organism>
<feature type="transmembrane region" description="Helical" evidence="8">
    <location>
        <begin position="333"/>
        <end position="352"/>
    </location>
</feature>
<gene>
    <name evidence="10" type="ORF">M8330_14490</name>
</gene>
<feature type="transmembrane region" description="Helical" evidence="8">
    <location>
        <begin position="225"/>
        <end position="246"/>
    </location>
</feature>
<feature type="region of interest" description="Disordered" evidence="7">
    <location>
        <begin position="1"/>
        <end position="20"/>
    </location>
</feature>
<dbReference type="AlphaFoldDB" id="A0A9X2D9F6"/>
<evidence type="ECO:0000256" key="7">
    <source>
        <dbReference type="SAM" id="MobiDB-lite"/>
    </source>
</evidence>
<sequence>MTDLSPAPLRDRPDATSDRPRAGRLPWVDVAKGASILLVVLHHASTKNLLVQLPGELGWVSQAWYEVSTALKPVRMPLFFVLSGLVAAGAVRRPWRAARARFWGPAWLHLVWLPPLVVFFSVETTLPGNRLTGVTDVLADLLWASTSLWFLYALAVYFLLARAVVRLPRVPVLVVLALVAALATYVPTEHWNRFSVVFHAVYFVAGALAPDLVHAVAERVRRVPLVLLLGGYLLCWVGLDAGAVPVSTRLFVTSLVGVPLGLRVAQAATGRPAALLAALGRRTLPVYVLHLPLLGLAVHLPLPLGTSAAGALLAPFVLLAVVVPTTLLLHRGLLALGGTWLFALPAWVEPALDRLAGGRRARSGAGVSWLVAGAPRTSTTGGVAGAPRTSTTGGVAGAPRTSTTGGVAGAPRTSTTGGVAGAPRTSTTGGDVGQTERR</sequence>
<keyword evidence="6 8" id="KW-0472">Membrane</keyword>
<proteinExistence type="inferred from homology"/>
<comment type="similarity">
    <text evidence="2">Belongs to the acyltransferase 3 family.</text>
</comment>
<dbReference type="InterPro" id="IPR002656">
    <property type="entry name" value="Acyl_transf_3_dom"/>
</dbReference>
<reference evidence="10" key="1">
    <citation type="submission" date="2022-05" db="EMBL/GenBank/DDBJ databases">
        <authorList>
            <person name="Tuo L."/>
        </authorList>
    </citation>
    <scope>NUCLEOTIDE SEQUENCE</scope>
    <source>
        <strain evidence="10">BSK12Z-4</strain>
    </source>
</reference>
<evidence type="ECO:0000256" key="6">
    <source>
        <dbReference type="ARBA" id="ARBA00023136"/>
    </source>
</evidence>
<feature type="transmembrane region" description="Helical" evidence="8">
    <location>
        <begin position="142"/>
        <end position="160"/>
    </location>
</feature>
<dbReference type="GO" id="GO:0016413">
    <property type="term" value="F:O-acetyltransferase activity"/>
    <property type="evidence" value="ECO:0007669"/>
    <property type="project" value="TreeGrafter"/>
</dbReference>
<feature type="domain" description="Acyltransferase 3" evidence="9">
    <location>
        <begin position="26"/>
        <end position="327"/>
    </location>
</feature>
<dbReference type="RefSeq" id="WP_250827919.1">
    <property type="nucleotide sequence ID" value="NZ_JAMOIL010000018.1"/>
</dbReference>
<feature type="transmembrane region" description="Helical" evidence="8">
    <location>
        <begin position="194"/>
        <end position="213"/>
    </location>
</feature>
<feature type="transmembrane region" description="Helical" evidence="8">
    <location>
        <begin position="103"/>
        <end position="122"/>
    </location>
</feature>
<evidence type="ECO:0000256" key="4">
    <source>
        <dbReference type="ARBA" id="ARBA00022692"/>
    </source>
</evidence>
<keyword evidence="4 8" id="KW-0812">Transmembrane</keyword>
<evidence type="ECO:0000256" key="1">
    <source>
        <dbReference type="ARBA" id="ARBA00004651"/>
    </source>
</evidence>
<dbReference type="PANTHER" id="PTHR40074">
    <property type="entry name" value="O-ACETYLTRANSFERASE WECH"/>
    <property type="match status" value="1"/>
</dbReference>
<name>A0A9X2D9F6_9ACTN</name>
<feature type="transmembrane region" description="Helical" evidence="8">
    <location>
        <begin position="74"/>
        <end position="91"/>
    </location>
</feature>
<keyword evidence="5 8" id="KW-1133">Transmembrane helix</keyword>
<comment type="caution">
    <text evidence="10">The sequence shown here is derived from an EMBL/GenBank/DDBJ whole genome shotgun (WGS) entry which is preliminary data.</text>
</comment>
<evidence type="ECO:0000259" key="9">
    <source>
        <dbReference type="Pfam" id="PF01757"/>
    </source>
</evidence>
<protein>
    <submittedName>
        <fullName evidence="10">Acyltransferase</fullName>
    </submittedName>
</protein>
<dbReference type="GO" id="GO:0009246">
    <property type="term" value="P:enterobacterial common antigen biosynthetic process"/>
    <property type="evidence" value="ECO:0007669"/>
    <property type="project" value="TreeGrafter"/>
</dbReference>
<feature type="transmembrane region" description="Helical" evidence="8">
    <location>
        <begin position="172"/>
        <end position="188"/>
    </location>
</feature>
<keyword evidence="3" id="KW-1003">Cell membrane</keyword>
<evidence type="ECO:0000256" key="2">
    <source>
        <dbReference type="ARBA" id="ARBA00007400"/>
    </source>
</evidence>
<evidence type="ECO:0000256" key="5">
    <source>
        <dbReference type="ARBA" id="ARBA00022989"/>
    </source>
</evidence>
<evidence type="ECO:0000256" key="3">
    <source>
        <dbReference type="ARBA" id="ARBA00022475"/>
    </source>
</evidence>
<accession>A0A9X2D9F6</accession>
<keyword evidence="10" id="KW-0012">Acyltransferase</keyword>
<dbReference type="Proteomes" id="UP001139485">
    <property type="component" value="Unassembled WGS sequence"/>
</dbReference>
<evidence type="ECO:0000313" key="11">
    <source>
        <dbReference type="Proteomes" id="UP001139485"/>
    </source>
</evidence>
<dbReference type="Pfam" id="PF01757">
    <property type="entry name" value="Acyl_transf_3"/>
    <property type="match status" value="1"/>
</dbReference>
<evidence type="ECO:0000256" key="8">
    <source>
        <dbReference type="SAM" id="Phobius"/>
    </source>
</evidence>
<dbReference type="PANTHER" id="PTHR40074:SF4">
    <property type="entry name" value="INNER MEMBRANE PROTEIN YCFT"/>
    <property type="match status" value="1"/>
</dbReference>
<feature type="region of interest" description="Disordered" evidence="7">
    <location>
        <begin position="378"/>
        <end position="438"/>
    </location>
</feature>
<dbReference type="GO" id="GO:0005886">
    <property type="term" value="C:plasma membrane"/>
    <property type="evidence" value="ECO:0007669"/>
    <property type="project" value="UniProtKB-SubCell"/>
</dbReference>
<keyword evidence="10" id="KW-0808">Transferase</keyword>
<dbReference type="EMBL" id="JAMOIL010000018">
    <property type="protein sequence ID" value="MCM0621499.1"/>
    <property type="molecule type" value="Genomic_DNA"/>
</dbReference>
<evidence type="ECO:0000313" key="10">
    <source>
        <dbReference type="EMBL" id="MCM0621499.1"/>
    </source>
</evidence>
<feature type="compositionally biased region" description="Basic and acidic residues" evidence="7">
    <location>
        <begin position="9"/>
        <end position="20"/>
    </location>
</feature>
<keyword evidence="11" id="KW-1185">Reference proteome</keyword>
<comment type="subcellular location">
    <subcellularLocation>
        <location evidence="1">Cell membrane</location>
        <topology evidence="1">Multi-pass membrane protein</topology>
    </subcellularLocation>
</comment>
<feature type="transmembrane region" description="Helical" evidence="8">
    <location>
        <begin position="309"/>
        <end position="327"/>
    </location>
</feature>